<keyword evidence="2" id="KW-0472">Membrane</keyword>
<keyword evidence="2" id="KW-0812">Transmembrane</keyword>
<evidence type="ECO:0000313" key="3">
    <source>
        <dbReference type="EMBL" id="SDG31630.1"/>
    </source>
</evidence>
<dbReference type="Proteomes" id="UP000199623">
    <property type="component" value="Unassembled WGS sequence"/>
</dbReference>
<name>A0A1G7TAL1_9PSEU</name>
<feature type="compositionally biased region" description="Basic and acidic residues" evidence="1">
    <location>
        <begin position="14"/>
        <end position="25"/>
    </location>
</feature>
<gene>
    <name evidence="3" type="ORF">SAMN05216553_10785</name>
</gene>
<dbReference type="OrthoDB" id="4555900at2"/>
<feature type="transmembrane region" description="Helical" evidence="2">
    <location>
        <begin position="62"/>
        <end position="82"/>
    </location>
</feature>
<evidence type="ECO:0008006" key="5">
    <source>
        <dbReference type="Google" id="ProtNLM"/>
    </source>
</evidence>
<protein>
    <recommendedName>
        <fullName evidence="5">Cell division protein FtsL</fullName>
    </recommendedName>
</protein>
<reference evidence="4" key="1">
    <citation type="submission" date="2016-10" db="EMBL/GenBank/DDBJ databases">
        <authorList>
            <person name="Varghese N."/>
            <person name="Submissions S."/>
        </authorList>
    </citation>
    <scope>NUCLEOTIDE SEQUENCE [LARGE SCALE GENOMIC DNA]</scope>
    <source>
        <strain evidence="4">CGMCC 4.3506</strain>
    </source>
</reference>
<feature type="compositionally biased region" description="Low complexity" evidence="1">
    <location>
        <begin position="171"/>
        <end position="214"/>
    </location>
</feature>
<sequence length="214" mass="22616">MTAPARVGGSSPRDPSRKKTADKDKVRRRTAGAERAYARRAQRAQNLRGGASAPQPKHVSKAPFVVLVMLVLGAGIAGIMYFSTQAAADTYRLQEARSEAEKLTLQMEQLRREVALLESPTDLARRATEMGLVEPSNPARLRQNPDGSIEEFGKPSAPTKSTSPPPPETPPAGEQQGQTPPAGEQGQTPPAGEQQQGQAPPGGEQQGQTPPAGG</sequence>
<keyword evidence="2" id="KW-1133">Transmembrane helix</keyword>
<evidence type="ECO:0000256" key="1">
    <source>
        <dbReference type="SAM" id="MobiDB-lite"/>
    </source>
</evidence>
<keyword evidence="4" id="KW-1185">Reference proteome</keyword>
<feature type="region of interest" description="Disordered" evidence="1">
    <location>
        <begin position="1"/>
        <end position="56"/>
    </location>
</feature>
<dbReference type="AlphaFoldDB" id="A0A1G7TAL1"/>
<dbReference type="EMBL" id="FNCC01000007">
    <property type="protein sequence ID" value="SDG31630.1"/>
    <property type="molecule type" value="Genomic_DNA"/>
</dbReference>
<proteinExistence type="predicted"/>
<accession>A0A1G7TAL1</accession>
<dbReference type="STRING" id="200378.SAMN05216553_10785"/>
<dbReference type="RefSeq" id="WP_090050671.1">
    <property type="nucleotide sequence ID" value="NZ_FNCC01000007.1"/>
</dbReference>
<evidence type="ECO:0000256" key="2">
    <source>
        <dbReference type="SAM" id="Phobius"/>
    </source>
</evidence>
<organism evidence="3 4">
    <name type="scientific">Lentzea fradiae</name>
    <dbReference type="NCBI Taxonomy" id="200378"/>
    <lineage>
        <taxon>Bacteria</taxon>
        <taxon>Bacillati</taxon>
        <taxon>Actinomycetota</taxon>
        <taxon>Actinomycetes</taxon>
        <taxon>Pseudonocardiales</taxon>
        <taxon>Pseudonocardiaceae</taxon>
        <taxon>Lentzea</taxon>
    </lineage>
</organism>
<evidence type="ECO:0000313" key="4">
    <source>
        <dbReference type="Proteomes" id="UP000199623"/>
    </source>
</evidence>
<feature type="region of interest" description="Disordered" evidence="1">
    <location>
        <begin position="129"/>
        <end position="214"/>
    </location>
</feature>